<keyword evidence="3" id="KW-1185">Reference proteome</keyword>
<accession>A0A563EZ76</accession>
<keyword evidence="1" id="KW-0812">Transmembrane</keyword>
<evidence type="ECO:0000313" key="3">
    <source>
        <dbReference type="Proteomes" id="UP000316639"/>
    </source>
</evidence>
<gene>
    <name evidence="2" type="ORF">FKR81_07945</name>
</gene>
<proteinExistence type="predicted"/>
<reference evidence="2 3" key="1">
    <citation type="submission" date="2019-07" db="EMBL/GenBank/DDBJ databases">
        <title>Lentzea xizangensis sp. nov., isolated from Qinghai-Tibetan Plateau Soils.</title>
        <authorList>
            <person name="Huang J."/>
        </authorList>
    </citation>
    <scope>NUCLEOTIDE SEQUENCE [LARGE SCALE GENOMIC DNA]</scope>
    <source>
        <strain evidence="2 3">FXJ1.1311</strain>
    </source>
</reference>
<feature type="transmembrane region" description="Helical" evidence="1">
    <location>
        <begin position="6"/>
        <end position="28"/>
    </location>
</feature>
<dbReference type="Proteomes" id="UP000316639">
    <property type="component" value="Unassembled WGS sequence"/>
</dbReference>
<feature type="transmembrane region" description="Helical" evidence="1">
    <location>
        <begin position="92"/>
        <end position="113"/>
    </location>
</feature>
<evidence type="ECO:0000256" key="1">
    <source>
        <dbReference type="SAM" id="Phobius"/>
    </source>
</evidence>
<dbReference type="OrthoDB" id="370375at2"/>
<dbReference type="AlphaFoldDB" id="A0A563EZ76"/>
<dbReference type="RefSeq" id="WP_146350268.1">
    <property type="nucleotide sequence ID" value="NZ_VOBR01000004.1"/>
</dbReference>
<protein>
    <submittedName>
        <fullName evidence="2">DUF2784 domain-containing protein</fullName>
    </submittedName>
</protein>
<keyword evidence="1" id="KW-1133">Transmembrane helix</keyword>
<dbReference type="Pfam" id="PF10861">
    <property type="entry name" value="DUF2784"/>
    <property type="match status" value="1"/>
</dbReference>
<sequence>MARVLAELVMALHFALLAFLVLGGFFAWRWRGVIYPHLAIGAWAILSLLVDVTCPLTVWENFFRARAGMPVLETGFIDHYIDGVWYPESASVTVQLVLGTIVIISWVGFYAGARAARRLSRC</sequence>
<feature type="transmembrane region" description="Helical" evidence="1">
    <location>
        <begin position="40"/>
        <end position="59"/>
    </location>
</feature>
<organism evidence="2 3">
    <name type="scientific">Lentzea tibetensis</name>
    <dbReference type="NCBI Taxonomy" id="2591470"/>
    <lineage>
        <taxon>Bacteria</taxon>
        <taxon>Bacillati</taxon>
        <taxon>Actinomycetota</taxon>
        <taxon>Actinomycetes</taxon>
        <taxon>Pseudonocardiales</taxon>
        <taxon>Pseudonocardiaceae</taxon>
        <taxon>Lentzea</taxon>
    </lineage>
</organism>
<dbReference type="InterPro" id="IPR021218">
    <property type="entry name" value="DUF2784"/>
</dbReference>
<evidence type="ECO:0000313" key="2">
    <source>
        <dbReference type="EMBL" id="TWP53015.1"/>
    </source>
</evidence>
<name>A0A563EZ76_9PSEU</name>
<comment type="caution">
    <text evidence="2">The sequence shown here is derived from an EMBL/GenBank/DDBJ whole genome shotgun (WGS) entry which is preliminary data.</text>
</comment>
<dbReference type="EMBL" id="VOBR01000004">
    <property type="protein sequence ID" value="TWP53015.1"/>
    <property type="molecule type" value="Genomic_DNA"/>
</dbReference>
<keyword evidence="1" id="KW-0472">Membrane</keyword>